<dbReference type="PANTHER" id="PTHR12128:SF52">
    <property type="entry name" value="4-HYDROXY-2-OXOGLUTARATE ALDOLASE, MITOCHONDRIAL-RELATED"/>
    <property type="match status" value="1"/>
</dbReference>
<dbReference type="PANTHER" id="PTHR12128">
    <property type="entry name" value="DIHYDRODIPICOLINATE SYNTHASE"/>
    <property type="match status" value="1"/>
</dbReference>
<dbReference type="GO" id="GO:0008840">
    <property type="term" value="F:4-hydroxy-tetrahydrodipicolinate synthase activity"/>
    <property type="evidence" value="ECO:0007669"/>
    <property type="project" value="TreeGrafter"/>
</dbReference>
<dbReference type="CDD" id="cd00408">
    <property type="entry name" value="DHDPS-like"/>
    <property type="match status" value="1"/>
</dbReference>
<evidence type="ECO:0000256" key="1">
    <source>
        <dbReference type="PIRNR" id="PIRNR001365"/>
    </source>
</evidence>
<proteinExistence type="inferred from homology"/>
<reference evidence="4 5" key="1">
    <citation type="journal article" date="2015" name="Environ. Microbiol.">
        <title>Metagenome sequence of Elaphomyces granulatus from sporocarp tissue reveals Ascomycota ectomycorrhizal fingerprints of genome expansion and a Proteobacteria-rich microbiome.</title>
        <authorList>
            <person name="Quandt C.A."/>
            <person name="Kohler A."/>
            <person name="Hesse C.N."/>
            <person name="Sharpton T.J."/>
            <person name="Martin F."/>
            <person name="Spatafora J.W."/>
        </authorList>
    </citation>
    <scope>NUCLEOTIDE SEQUENCE [LARGE SCALE GENOMIC DNA]</scope>
    <source>
        <strain evidence="4 5">OSC145934</strain>
    </source>
</reference>
<dbReference type="AlphaFoldDB" id="A0A232M0W3"/>
<evidence type="ECO:0000256" key="2">
    <source>
        <dbReference type="PIRSR" id="PIRSR001365-1"/>
    </source>
</evidence>
<evidence type="ECO:0008006" key="6">
    <source>
        <dbReference type="Google" id="ProtNLM"/>
    </source>
</evidence>
<comment type="caution">
    <text evidence="4">The sequence shown here is derived from an EMBL/GenBank/DDBJ whole genome shotgun (WGS) entry which is preliminary data.</text>
</comment>
<name>A0A232M0W3_9EURO</name>
<dbReference type="OrthoDB" id="191315at2759"/>
<evidence type="ECO:0000313" key="5">
    <source>
        <dbReference type="Proteomes" id="UP000243515"/>
    </source>
</evidence>
<accession>A0A232M0W3</accession>
<dbReference type="PIRSF" id="PIRSF001365">
    <property type="entry name" value="DHDPS"/>
    <property type="match status" value="1"/>
</dbReference>
<dbReference type="Pfam" id="PF00701">
    <property type="entry name" value="DHDPS"/>
    <property type="match status" value="1"/>
</dbReference>
<organism evidence="4 5">
    <name type="scientific">Elaphomyces granulatus</name>
    <dbReference type="NCBI Taxonomy" id="519963"/>
    <lineage>
        <taxon>Eukaryota</taxon>
        <taxon>Fungi</taxon>
        <taxon>Dikarya</taxon>
        <taxon>Ascomycota</taxon>
        <taxon>Pezizomycotina</taxon>
        <taxon>Eurotiomycetes</taxon>
        <taxon>Eurotiomycetidae</taxon>
        <taxon>Eurotiales</taxon>
        <taxon>Elaphomycetaceae</taxon>
        <taxon>Elaphomyces</taxon>
    </lineage>
</organism>
<feature type="binding site" evidence="3">
    <location>
        <position position="232"/>
    </location>
    <ligand>
        <name>pyruvate</name>
        <dbReference type="ChEBI" id="CHEBI:15361"/>
    </ligand>
</feature>
<dbReference type="Proteomes" id="UP000243515">
    <property type="component" value="Unassembled WGS sequence"/>
</dbReference>
<dbReference type="Gene3D" id="3.20.20.70">
    <property type="entry name" value="Aldolase class I"/>
    <property type="match status" value="1"/>
</dbReference>
<feature type="active site" description="Schiff-base intermediate with substrate" evidence="2">
    <location>
        <position position="161"/>
    </location>
</feature>
<sequence>MCALLTGTVNGNANGSTMRRLLKPGVYIPTVAFFKGGDNEEVDVCTVERHAARLARSGIAGIVVQGSNGEAVHLDREERKVISAATRRALDSSGFTSMPLIVGCGAQSTREAIQLCFDAAESGDYVLVLPPCYYKSLVNNEALLQHFREVADASPLPLLIYNYPGAANGVDLSSDDILALSKHPNIVGVKLTCGNTGKLARIAASVKPGFFTLGGSADFTLQALVAGGQGVISGVANLIPRSCVKVVELYNSGEVWKAQELQAIVARADWVSIKGGFVAVKSGLEVYYGYGGPPRRPCVAPSTKNVTALKEAFEEGMELETSLAREEIDEP</sequence>
<dbReference type="InterPro" id="IPR013785">
    <property type="entry name" value="Aldolase_TIM"/>
</dbReference>
<keyword evidence="5" id="KW-1185">Reference proteome</keyword>
<dbReference type="EMBL" id="NPHW01003164">
    <property type="protein sequence ID" value="OXV10039.1"/>
    <property type="molecule type" value="Genomic_DNA"/>
</dbReference>
<gene>
    <name evidence="4" type="ORF">Egran_02199</name>
</gene>
<comment type="similarity">
    <text evidence="1">Belongs to the DapA family.</text>
</comment>
<keyword evidence="1" id="KW-0456">Lyase</keyword>
<evidence type="ECO:0000256" key="3">
    <source>
        <dbReference type="PIRSR" id="PIRSR001365-2"/>
    </source>
</evidence>
<protein>
    <recommendedName>
        <fullName evidence="6">4-hydroxy-2-oxoglutarate aldolase, mitochondrial</fullName>
    </recommendedName>
</protein>
<dbReference type="SMART" id="SM01130">
    <property type="entry name" value="DHDPS"/>
    <property type="match status" value="1"/>
</dbReference>
<dbReference type="SUPFAM" id="SSF51569">
    <property type="entry name" value="Aldolase"/>
    <property type="match status" value="1"/>
</dbReference>
<feature type="active site" description="Schiff-base intermediate with substrate" evidence="2">
    <location>
        <position position="190"/>
    </location>
</feature>
<dbReference type="PRINTS" id="PR00146">
    <property type="entry name" value="DHPICSNTHASE"/>
</dbReference>
<dbReference type="InterPro" id="IPR002220">
    <property type="entry name" value="DapA-like"/>
</dbReference>
<evidence type="ECO:0000313" key="4">
    <source>
        <dbReference type="EMBL" id="OXV10039.1"/>
    </source>
</evidence>